<reference evidence="2" key="1">
    <citation type="submission" date="2021-01" db="EMBL/GenBank/DDBJ databases">
        <authorList>
            <person name="Corre E."/>
            <person name="Pelletier E."/>
            <person name="Niang G."/>
            <person name="Scheremetjew M."/>
            <person name="Finn R."/>
            <person name="Kale V."/>
            <person name="Holt S."/>
            <person name="Cochrane G."/>
            <person name="Meng A."/>
            <person name="Brown T."/>
            <person name="Cohen L."/>
        </authorList>
    </citation>
    <scope>NUCLEOTIDE SEQUENCE</scope>
    <source>
        <strain evidence="2">CCMP1320</strain>
    </source>
</reference>
<feature type="compositionally biased region" description="Polar residues" evidence="1">
    <location>
        <begin position="393"/>
        <end position="413"/>
    </location>
</feature>
<sequence length="494" mass="53416">MLSHHAASLLLPAGPSKHRMQLDVSVVCQCGGLLPAHSRPAGSPGVQQPSARGLCRDKDDTVRWQGGVGQRRSAAGVVVRAAQGGKMDAEAVRANVNRAAGVLEEVLNDILQELLVDQAASYLTEERPELNEMEAVRNAVIQRIELLDANFLAALNGYIQVASLRPNDGMLSLLLALRDEVLRQVSMRLPPTARVMDAALQLMYKDNRVQLLKTAIDWKRTSSSGMEQVEPAASASAAEEAGSPGPADQASTATIDVQAGDESDQEAAHMKELLAELPVGVDADSMVATSSQLIDDMEEQQVIADRRLLARMCLVREEVRWLDQEQNFTSSSSSSSSSTEDEESKKRRVSSAYFARANVPQRCIAYLKELLVLNDPAQRVALLSRAFVEDWDGTTSPSGNKGQEQLDTSQPKNASIPEYIRPGRFLTTLHAMESQFLEAEAQGTGPAASQDPAQRAKVMQRLSDIHLEAVAVLDKVQRGELSAAPASKPKVPAS</sequence>
<accession>A0A7S3VMY3</accession>
<dbReference type="PANTHER" id="PTHR37262">
    <property type="entry name" value="PROTEIN PEP-RELATED DEVELOPMENT ARRESTED 1, CHLOROPLASTIC"/>
    <property type="match status" value="1"/>
</dbReference>
<dbReference type="InterPro" id="IPR038961">
    <property type="entry name" value="PRDA1"/>
</dbReference>
<dbReference type="GO" id="GO:0006355">
    <property type="term" value="P:regulation of DNA-templated transcription"/>
    <property type="evidence" value="ECO:0007669"/>
    <property type="project" value="InterPro"/>
</dbReference>
<evidence type="ECO:0000313" key="2">
    <source>
        <dbReference type="EMBL" id="CAE0496612.1"/>
    </source>
</evidence>
<dbReference type="GO" id="GO:0042644">
    <property type="term" value="C:chloroplast nucleoid"/>
    <property type="evidence" value="ECO:0007669"/>
    <property type="project" value="InterPro"/>
</dbReference>
<dbReference type="PANTHER" id="PTHR37262:SF1">
    <property type="entry name" value="PROTEIN PEP-RELATED DEVELOPMENT ARRESTED 1, CHLOROPLASTIC"/>
    <property type="match status" value="1"/>
</dbReference>
<protein>
    <submittedName>
        <fullName evidence="2">Uncharacterized protein</fullName>
    </submittedName>
</protein>
<feature type="region of interest" description="Disordered" evidence="1">
    <location>
        <begin position="325"/>
        <end position="350"/>
    </location>
</feature>
<organism evidence="2">
    <name type="scientific">Dunaliella tertiolecta</name>
    <name type="common">Green alga</name>
    <dbReference type="NCBI Taxonomy" id="3047"/>
    <lineage>
        <taxon>Eukaryota</taxon>
        <taxon>Viridiplantae</taxon>
        <taxon>Chlorophyta</taxon>
        <taxon>core chlorophytes</taxon>
        <taxon>Chlorophyceae</taxon>
        <taxon>CS clade</taxon>
        <taxon>Chlamydomonadales</taxon>
        <taxon>Dunaliellaceae</taxon>
        <taxon>Dunaliella</taxon>
    </lineage>
</organism>
<proteinExistence type="predicted"/>
<feature type="compositionally biased region" description="Low complexity" evidence="1">
    <location>
        <begin position="230"/>
        <end position="247"/>
    </location>
</feature>
<name>A0A7S3VMY3_DUNTE</name>
<dbReference type="AlphaFoldDB" id="A0A7S3VMY3"/>
<gene>
    <name evidence="2" type="ORF">DTER00134_LOCUS11685</name>
</gene>
<feature type="region of interest" description="Disordered" evidence="1">
    <location>
        <begin position="392"/>
        <end position="415"/>
    </location>
</feature>
<evidence type="ECO:0000256" key="1">
    <source>
        <dbReference type="SAM" id="MobiDB-lite"/>
    </source>
</evidence>
<dbReference type="EMBL" id="HBIP01019672">
    <property type="protein sequence ID" value="CAE0496612.1"/>
    <property type="molecule type" value="Transcribed_RNA"/>
</dbReference>
<feature type="region of interest" description="Disordered" evidence="1">
    <location>
        <begin position="223"/>
        <end position="251"/>
    </location>
</feature>